<dbReference type="HOGENOM" id="CLU_075279_2_1_3"/>
<sequence length="275" mass="32055">MTEILNEIALPPPFPDHTQLPESDGSFVKNFQEHPQSLILTDSINSTLQRLHPDGQYCIGQDCGIYWRETEPPEKGAEAPDWFYVPNVPPRLDGVIRRSYVLWREYITPTIALEFASGDGSEERDRTPLSRSEMGEVTKPGKFWVYERVMRIPYYGIYIVSHGTLEMYHLVNTSYERMTPNERGHYSITPMQVELGVWRGIFLNNPEQLWLRWWDLDGNLLLTGHEQVDIERQEKEQALQQLEQEQQKRQQLAQRLKSLTPEQLQALGIDAEMLN</sequence>
<dbReference type="InterPro" id="IPR008538">
    <property type="entry name" value="Uma2"/>
</dbReference>
<feature type="domain" description="Putative restriction endonuclease" evidence="2">
    <location>
        <begin position="32"/>
        <end position="198"/>
    </location>
</feature>
<evidence type="ECO:0000256" key="1">
    <source>
        <dbReference type="SAM" id="Coils"/>
    </source>
</evidence>
<dbReference type="RefSeq" id="WP_015181582.1">
    <property type="nucleotide sequence ID" value="NC_019738.1"/>
</dbReference>
<dbReference type="PANTHER" id="PTHR33352">
    <property type="entry name" value="SLR1095 PROTEIN"/>
    <property type="match status" value="1"/>
</dbReference>
<dbReference type="Pfam" id="PF05685">
    <property type="entry name" value="Uma2"/>
    <property type="match status" value="1"/>
</dbReference>
<dbReference type="AlphaFoldDB" id="K9WC86"/>
<accession>K9WC86</accession>
<evidence type="ECO:0000313" key="3">
    <source>
        <dbReference type="EMBL" id="AFZ17426.1"/>
    </source>
</evidence>
<evidence type="ECO:0000259" key="2">
    <source>
        <dbReference type="Pfam" id="PF05685"/>
    </source>
</evidence>
<reference evidence="3 4" key="1">
    <citation type="submission" date="2012-06" db="EMBL/GenBank/DDBJ databases">
        <title>Finished chromosome of genome of Microcoleus sp. PCC 7113.</title>
        <authorList>
            <consortium name="US DOE Joint Genome Institute"/>
            <person name="Gugger M."/>
            <person name="Coursin T."/>
            <person name="Rippka R."/>
            <person name="Tandeau De Marsac N."/>
            <person name="Huntemann M."/>
            <person name="Wei C.-L."/>
            <person name="Han J."/>
            <person name="Detter J.C."/>
            <person name="Han C."/>
            <person name="Tapia R."/>
            <person name="Chen A."/>
            <person name="Kyrpides N."/>
            <person name="Mavromatis K."/>
            <person name="Markowitz V."/>
            <person name="Szeto E."/>
            <person name="Ivanova N."/>
            <person name="Pagani I."/>
            <person name="Pati A."/>
            <person name="Goodwin L."/>
            <person name="Nordberg H.P."/>
            <person name="Cantor M.N."/>
            <person name="Hua S.X."/>
            <person name="Woyke T."/>
            <person name="Kerfeld C.A."/>
        </authorList>
    </citation>
    <scope>NUCLEOTIDE SEQUENCE [LARGE SCALE GENOMIC DNA]</scope>
    <source>
        <strain evidence="3 4">PCC 7113</strain>
    </source>
</reference>
<dbReference type="OrthoDB" id="278499at2"/>
<keyword evidence="4" id="KW-1185">Reference proteome</keyword>
<protein>
    <recommendedName>
        <fullName evidence="2">Putative restriction endonuclease domain-containing protein</fullName>
    </recommendedName>
</protein>
<name>K9WC86_9CYAN</name>
<dbReference type="STRING" id="1173027.Mic7113_1550"/>
<dbReference type="PANTHER" id="PTHR33352:SF3">
    <property type="entry name" value="SLR1612 PROTEIN"/>
    <property type="match status" value="1"/>
</dbReference>
<dbReference type="PATRIC" id="fig|1173027.3.peg.1722"/>
<dbReference type="Proteomes" id="UP000010471">
    <property type="component" value="Chromosome"/>
</dbReference>
<organism evidence="3 4">
    <name type="scientific">Allocoleopsis franciscana PCC 7113</name>
    <dbReference type="NCBI Taxonomy" id="1173027"/>
    <lineage>
        <taxon>Bacteria</taxon>
        <taxon>Bacillati</taxon>
        <taxon>Cyanobacteriota</taxon>
        <taxon>Cyanophyceae</taxon>
        <taxon>Coleofasciculales</taxon>
        <taxon>Coleofasciculaceae</taxon>
        <taxon>Allocoleopsis</taxon>
        <taxon>Allocoleopsis franciscana</taxon>
    </lineage>
</organism>
<evidence type="ECO:0000313" key="4">
    <source>
        <dbReference type="Proteomes" id="UP000010471"/>
    </source>
</evidence>
<keyword evidence="1" id="KW-0175">Coiled coil</keyword>
<proteinExistence type="predicted"/>
<gene>
    <name evidence="3" type="ORF">Mic7113_1550</name>
</gene>
<dbReference type="KEGG" id="mic:Mic7113_1550"/>
<dbReference type="eggNOG" id="COG4636">
    <property type="taxonomic scope" value="Bacteria"/>
</dbReference>
<dbReference type="EMBL" id="CP003630">
    <property type="protein sequence ID" value="AFZ17426.1"/>
    <property type="molecule type" value="Genomic_DNA"/>
</dbReference>
<feature type="coiled-coil region" evidence="1">
    <location>
        <begin position="225"/>
        <end position="262"/>
    </location>
</feature>